<feature type="compositionally biased region" description="Basic and acidic residues" evidence="1">
    <location>
        <begin position="11"/>
        <end position="22"/>
    </location>
</feature>
<evidence type="ECO:0000256" key="1">
    <source>
        <dbReference type="SAM" id="MobiDB-lite"/>
    </source>
</evidence>
<evidence type="ECO:0000313" key="2">
    <source>
        <dbReference type="EMBL" id="GCD99730.1"/>
    </source>
</evidence>
<dbReference type="EMBL" id="BIFH01000034">
    <property type="protein sequence ID" value="GCD99730.1"/>
    <property type="molecule type" value="Genomic_DNA"/>
</dbReference>
<name>A0A401YYV3_9ACTN</name>
<organism evidence="2 3">
    <name type="scientific">Embleya hyalina</name>
    <dbReference type="NCBI Taxonomy" id="516124"/>
    <lineage>
        <taxon>Bacteria</taxon>
        <taxon>Bacillati</taxon>
        <taxon>Actinomycetota</taxon>
        <taxon>Actinomycetes</taxon>
        <taxon>Kitasatosporales</taxon>
        <taxon>Streptomycetaceae</taxon>
        <taxon>Embleya</taxon>
    </lineage>
</organism>
<protein>
    <submittedName>
        <fullName evidence="2">Uncharacterized protein</fullName>
    </submittedName>
</protein>
<proteinExistence type="predicted"/>
<dbReference type="Proteomes" id="UP000286931">
    <property type="component" value="Unassembled WGS sequence"/>
</dbReference>
<dbReference type="AlphaFoldDB" id="A0A401YYV3"/>
<reference evidence="2 3" key="1">
    <citation type="submission" date="2018-12" db="EMBL/GenBank/DDBJ databases">
        <title>Draft genome sequence of Embleya hyalina NBRC 13850T.</title>
        <authorList>
            <person name="Komaki H."/>
            <person name="Hosoyama A."/>
            <person name="Kimura A."/>
            <person name="Ichikawa N."/>
            <person name="Tamura T."/>
        </authorList>
    </citation>
    <scope>NUCLEOTIDE SEQUENCE [LARGE SCALE GENOMIC DNA]</scope>
    <source>
        <strain evidence="2 3">NBRC 13850</strain>
    </source>
</reference>
<accession>A0A401YYV3</accession>
<feature type="compositionally biased region" description="Polar residues" evidence="1">
    <location>
        <begin position="1"/>
        <end position="10"/>
    </location>
</feature>
<gene>
    <name evidence="2" type="ORF">EHYA_07452</name>
</gene>
<feature type="region of interest" description="Disordered" evidence="1">
    <location>
        <begin position="1"/>
        <end position="29"/>
    </location>
</feature>
<sequence>MHPIISSTRKPQPDPRPDDRPDGGQIDMNEALRRVKATAARLRAEKQS</sequence>
<evidence type="ECO:0000313" key="3">
    <source>
        <dbReference type="Proteomes" id="UP000286931"/>
    </source>
</evidence>
<keyword evidence="3" id="KW-1185">Reference proteome</keyword>
<comment type="caution">
    <text evidence="2">The sequence shown here is derived from an EMBL/GenBank/DDBJ whole genome shotgun (WGS) entry which is preliminary data.</text>
</comment>